<feature type="transmembrane region" description="Helical" evidence="13">
    <location>
        <begin position="447"/>
        <end position="466"/>
    </location>
</feature>
<dbReference type="InterPro" id="IPR005821">
    <property type="entry name" value="Ion_trans_dom"/>
</dbReference>
<keyword evidence="3" id="KW-0633">Potassium transport</keyword>
<feature type="transmembrane region" description="Helical" evidence="13">
    <location>
        <begin position="380"/>
        <end position="405"/>
    </location>
</feature>
<dbReference type="Gene3D" id="1.10.287.70">
    <property type="match status" value="1"/>
</dbReference>
<keyword evidence="8 13" id="KW-1133">Transmembrane helix</keyword>
<feature type="compositionally biased region" description="Low complexity" evidence="12">
    <location>
        <begin position="169"/>
        <end position="184"/>
    </location>
</feature>
<dbReference type="InterPro" id="IPR003938">
    <property type="entry name" value="K_chnl_volt-dep_EAG/ELK/ERG"/>
</dbReference>
<keyword evidence="7" id="KW-0630">Potassium</keyword>
<evidence type="ECO:0000256" key="8">
    <source>
        <dbReference type="ARBA" id="ARBA00022989"/>
    </source>
</evidence>
<evidence type="ECO:0000313" key="15">
    <source>
        <dbReference type="EMBL" id="JAC64825.1"/>
    </source>
</evidence>
<evidence type="ECO:0000256" key="3">
    <source>
        <dbReference type="ARBA" id="ARBA00022538"/>
    </source>
</evidence>
<evidence type="ECO:0000256" key="12">
    <source>
        <dbReference type="SAM" id="MobiDB-lite"/>
    </source>
</evidence>
<dbReference type="InterPro" id="IPR018490">
    <property type="entry name" value="cNMP-bd_dom_sf"/>
</dbReference>
<dbReference type="Gene3D" id="2.60.120.10">
    <property type="entry name" value="Jelly Rolls"/>
    <property type="match status" value="1"/>
</dbReference>
<dbReference type="PRINTS" id="PR01463">
    <property type="entry name" value="EAGCHANLFMLY"/>
</dbReference>
<dbReference type="Pfam" id="PF00520">
    <property type="entry name" value="Ion_trans"/>
    <property type="match status" value="1"/>
</dbReference>
<evidence type="ECO:0000256" key="10">
    <source>
        <dbReference type="ARBA" id="ARBA00023136"/>
    </source>
</evidence>
<feature type="domain" description="Cyclic nucleotide-binding" evidence="14">
    <location>
        <begin position="592"/>
        <end position="698"/>
    </location>
</feature>
<evidence type="ECO:0000256" key="5">
    <source>
        <dbReference type="ARBA" id="ARBA00022826"/>
    </source>
</evidence>
<evidence type="ECO:0000256" key="2">
    <source>
        <dbReference type="ARBA" id="ARBA00022448"/>
    </source>
</evidence>
<dbReference type="PANTHER" id="PTHR10217">
    <property type="entry name" value="VOLTAGE AND LIGAND GATED POTASSIUM CHANNEL"/>
    <property type="match status" value="1"/>
</dbReference>
<reference evidence="15" key="1">
    <citation type="submission" date="2014-05" db="EMBL/GenBank/DDBJ databases">
        <title>The transcriptome of the halophilic microalga Tetraselmis sp. GSL018 isolated from the Great Salt Lake, Utah.</title>
        <authorList>
            <person name="Jinkerson R.E."/>
            <person name="D'Adamo S."/>
            <person name="Posewitz M.C."/>
        </authorList>
    </citation>
    <scope>NUCLEOTIDE SEQUENCE</scope>
    <source>
        <strain evidence="15">GSL018</strain>
    </source>
</reference>
<evidence type="ECO:0000256" key="11">
    <source>
        <dbReference type="ARBA" id="ARBA00023303"/>
    </source>
</evidence>
<comment type="subcellular location">
    <subcellularLocation>
        <location evidence="1">Membrane</location>
        <topology evidence="1">Multi-pass membrane protein</topology>
    </subcellularLocation>
</comment>
<evidence type="ECO:0000256" key="9">
    <source>
        <dbReference type="ARBA" id="ARBA00023065"/>
    </source>
</evidence>
<protein>
    <submittedName>
        <fullName evidence="15">Potassium voltage-gated channel Eag-related subfamily H member 2</fullName>
    </submittedName>
</protein>
<feature type="transmembrane region" description="Helical" evidence="13">
    <location>
        <begin position="478"/>
        <end position="496"/>
    </location>
</feature>
<dbReference type="InterPro" id="IPR050818">
    <property type="entry name" value="KCNH_animal-type"/>
</dbReference>
<dbReference type="GO" id="GO:0005886">
    <property type="term" value="C:plasma membrane"/>
    <property type="evidence" value="ECO:0007669"/>
    <property type="project" value="TreeGrafter"/>
</dbReference>
<name>A0A061R290_9CHLO</name>
<dbReference type="SUPFAM" id="SSF51206">
    <property type="entry name" value="cAMP-binding domain-like"/>
    <property type="match status" value="1"/>
</dbReference>
<feature type="transmembrane region" description="Helical" evidence="13">
    <location>
        <begin position="240"/>
        <end position="261"/>
    </location>
</feature>
<feature type="region of interest" description="Disordered" evidence="12">
    <location>
        <begin position="1"/>
        <end position="61"/>
    </location>
</feature>
<evidence type="ECO:0000256" key="4">
    <source>
        <dbReference type="ARBA" id="ARBA00022692"/>
    </source>
</evidence>
<feature type="compositionally biased region" description="Low complexity" evidence="12">
    <location>
        <begin position="1"/>
        <end position="17"/>
    </location>
</feature>
<dbReference type="AlphaFoldDB" id="A0A061R290"/>
<feature type="region of interest" description="Disordered" evidence="12">
    <location>
        <begin position="857"/>
        <end position="876"/>
    </location>
</feature>
<sequence length="876" mass="98283">MSRSSGSRRSSAGLSSGPHEDLVLPIMRERLSETGELQCLGTRTEEDGEQGPYEPESRWGSYDDLAQSAPAVTPKAAEPCEGADAVLIPETLKGIWADVSPVESPTAPSGGGRSGNIFAAELAAPTEPRLAAEPTPQTVSHTSLNRYVKGALKSAGRAVSRRMSSFRNQSRQAPSASTSAASTRKSLHQAQNLGTSWYLLRTQYSRESSVGSGARRRRSFSFSVPVFHDRKRFVGNWDMMVLALICYTAFVVPYRSAFMLFVPWDGWHVADVVMDCVFVLDMLLQFNITYYSTRRQVTVLSRANIIKRYLKGGFSYDLISVFPLEMLAWLFESTMGENGGIAVRTLSLLRLFRLTRLGRILKRVEASNSINYGAWTVLKFLLMTVILSHWVACAWGLLAVIEITIDSTQDSWMTVEGAKHGLAWDVMTAAFDEVEDGPEGVDVSPEFFLYTLSMYFAVYSLASVGYGDLVPVTPAEQYFSCCVMILGAFFLGYIVASITSVVATRNAESADYYRLMDQLNRFMDEHQLDSDLRVQLRNYFQYRRQTRGMQSWNSIITQMSPSLRKEVFAHTSCKLIQDVEFFKNCDPQGGFLMDLGMSLETNTYTPQERIINIDDEALSMYIVRRGVVASEGNIFMRQDYFGIDMLEGLLRDSIPKRNYMSIALTYADVLLLSRASLERIMEVYPEAADVIRSRILRRMLQREVRAYTSAIIRILTGRRPRWAIMRGDSGGREQHYYKKLLLMIPEAEGGDFRDYLEMVAAAKTIQRAFRHYAQMKRARALWLGAAQEEQGAAPGSSSGALAAATREGSISLPMRSALSDGAWTPQGRMTQRRLSSTAGAWQQVLLELETLKSTIKEKTKQQKAKDSMRRRRTISS</sequence>
<keyword evidence="6" id="KW-0851">Voltage-gated channel</keyword>
<dbReference type="InterPro" id="IPR014710">
    <property type="entry name" value="RmlC-like_jellyroll"/>
</dbReference>
<dbReference type="PROSITE" id="PS50042">
    <property type="entry name" value="CNMP_BINDING_3"/>
    <property type="match status" value="1"/>
</dbReference>
<feature type="compositionally biased region" description="Basic and acidic residues" evidence="12">
    <location>
        <begin position="18"/>
        <end position="33"/>
    </location>
</feature>
<keyword evidence="2" id="KW-0813">Transport</keyword>
<accession>A0A061R290</accession>
<dbReference type="Gene3D" id="1.10.287.630">
    <property type="entry name" value="Helix hairpin bin"/>
    <property type="match status" value="1"/>
</dbReference>
<evidence type="ECO:0000256" key="6">
    <source>
        <dbReference type="ARBA" id="ARBA00022882"/>
    </source>
</evidence>
<keyword evidence="10 13" id="KW-0472">Membrane</keyword>
<proteinExistence type="predicted"/>
<dbReference type="GO" id="GO:0034702">
    <property type="term" value="C:monoatomic ion channel complex"/>
    <property type="evidence" value="ECO:0007669"/>
    <property type="project" value="UniProtKB-KW"/>
</dbReference>
<dbReference type="PANTHER" id="PTHR10217:SF435">
    <property type="entry name" value="POTASSIUM VOLTAGE-GATED CHANNEL PROTEIN EAG"/>
    <property type="match status" value="1"/>
</dbReference>
<keyword evidence="4 13" id="KW-0812">Transmembrane</keyword>
<evidence type="ECO:0000256" key="13">
    <source>
        <dbReference type="SAM" id="Phobius"/>
    </source>
</evidence>
<dbReference type="GO" id="GO:0005249">
    <property type="term" value="F:voltage-gated potassium channel activity"/>
    <property type="evidence" value="ECO:0007669"/>
    <property type="project" value="InterPro"/>
</dbReference>
<feature type="compositionally biased region" description="Basic and acidic residues" evidence="12">
    <location>
        <begin position="857"/>
        <end position="867"/>
    </location>
</feature>
<evidence type="ECO:0000256" key="1">
    <source>
        <dbReference type="ARBA" id="ARBA00004141"/>
    </source>
</evidence>
<organism evidence="15">
    <name type="scientific">Tetraselmis sp. GSL018</name>
    <dbReference type="NCBI Taxonomy" id="582737"/>
    <lineage>
        <taxon>Eukaryota</taxon>
        <taxon>Viridiplantae</taxon>
        <taxon>Chlorophyta</taxon>
        <taxon>core chlorophytes</taxon>
        <taxon>Chlorodendrophyceae</taxon>
        <taxon>Chlorodendrales</taxon>
        <taxon>Chlorodendraceae</taxon>
        <taxon>Tetraselmis</taxon>
    </lineage>
</organism>
<feature type="region of interest" description="Disordered" evidence="12">
    <location>
        <begin position="163"/>
        <end position="185"/>
    </location>
</feature>
<dbReference type="EMBL" id="GBEZ01021973">
    <property type="protein sequence ID" value="JAC64825.1"/>
    <property type="molecule type" value="Transcribed_RNA"/>
</dbReference>
<dbReference type="InterPro" id="IPR000595">
    <property type="entry name" value="cNMP-bd_dom"/>
</dbReference>
<gene>
    <name evidence="15" type="primary">KCNH2</name>
    <name evidence="15" type="ORF">TSPGSL018_17447</name>
</gene>
<feature type="transmembrane region" description="Helical" evidence="13">
    <location>
        <begin position="267"/>
        <end position="288"/>
    </location>
</feature>
<dbReference type="SUPFAM" id="SSF81324">
    <property type="entry name" value="Voltage-gated potassium channels"/>
    <property type="match status" value="1"/>
</dbReference>
<evidence type="ECO:0000259" key="14">
    <source>
        <dbReference type="PROSITE" id="PS50042"/>
    </source>
</evidence>
<dbReference type="GO" id="GO:0042391">
    <property type="term" value="P:regulation of membrane potential"/>
    <property type="evidence" value="ECO:0007669"/>
    <property type="project" value="TreeGrafter"/>
</dbReference>
<evidence type="ECO:0000256" key="7">
    <source>
        <dbReference type="ARBA" id="ARBA00022958"/>
    </source>
</evidence>
<keyword evidence="9" id="KW-0406">Ion transport</keyword>
<keyword evidence="11" id="KW-0407">Ion channel</keyword>
<dbReference type="CDD" id="cd00038">
    <property type="entry name" value="CAP_ED"/>
    <property type="match status" value="1"/>
</dbReference>
<keyword evidence="5" id="KW-0631">Potassium channel</keyword>